<reference evidence="1" key="2">
    <citation type="journal article" date="2015" name="Data Brief">
        <title>Shoot transcriptome of the giant reed, Arundo donax.</title>
        <authorList>
            <person name="Barrero R.A."/>
            <person name="Guerrero F.D."/>
            <person name="Moolhuijzen P."/>
            <person name="Goolsby J.A."/>
            <person name="Tidwell J."/>
            <person name="Bellgard S.E."/>
            <person name="Bellgard M.I."/>
        </authorList>
    </citation>
    <scope>NUCLEOTIDE SEQUENCE</scope>
    <source>
        <tissue evidence="1">Shoot tissue taken approximately 20 cm above the soil surface</tissue>
    </source>
</reference>
<organism evidence="1">
    <name type="scientific">Arundo donax</name>
    <name type="common">Giant reed</name>
    <name type="synonym">Donax arundinaceus</name>
    <dbReference type="NCBI Taxonomy" id="35708"/>
    <lineage>
        <taxon>Eukaryota</taxon>
        <taxon>Viridiplantae</taxon>
        <taxon>Streptophyta</taxon>
        <taxon>Embryophyta</taxon>
        <taxon>Tracheophyta</taxon>
        <taxon>Spermatophyta</taxon>
        <taxon>Magnoliopsida</taxon>
        <taxon>Liliopsida</taxon>
        <taxon>Poales</taxon>
        <taxon>Poaceae</taxon>
        <taxon>PACMAD clade</taxon>
        <taxon>Arundinoideae</taxon>
        <taxon>Arundineae</taxon>
        <taxon>Arundo</taxon>
    </lineage>
</organism>
<sequence length="125" mass="14072">MPEKGFRLALILQLSESTDIVGIAMKCLQSLASRFKLVTESAMGELIILASLQDIFHSHAPPLVAIQQPSIRHSEVLTQIQYVAKQMGRDLVLAILTRQSYHTYFQSQLCIPVSKLYFRTRAQLA</sequence>
<dbReference type="SMART" id="SM01157">
    <property type="entry name" value="DUF1719"/>
    <property type="match status" value="1"/>
</dbReference>
<evidence type="ECO:0000313" key="1">
    <source>
        <dbReference type="EMBL" id="JAD62057.1"/>
    </source>
</evidence>
<dbReference type="InterPro" id="IPR013181">
    <property type="entry name" value="DUF1719"/>
</dbReference>
<protein>
    <submittedName>
        <fullName evidence="1">Uncharacterized protein</fullName>
    </submittedName>
</protein>
<dbReference type="Pfam" id="PF08224">
    <property type="entry name" value="DUF1719"/>
    <property type="match status" value="1"/>
</dbReference>
<accession>A0A0A9BRU8</accession>
<proteinExistence type="predicted"/>
<name>A0A0A9BRU8_ARUDO</name>
<dbReference type="AlphaFoldDB" id="A0A0A9BRU8"/>
<dbReference type="EMBL" id="GBRH01235838">
    <property type="protein sequence ID" value="JAD62057.1"/>
    <property type="molecule type" value="Transcribed_RNA"/>
</dbReference>
<reference evidence="1" key="1">
    <citation type="submission" date="2014-09" db="EMBL/GenBank/DDBJ databases">
        <authorList>
            <person name="Magalhaes I.L.F."/>
            <person name="Oliveira U."/>
            <person name="Santos F.R."/>
            <person name="Vidigal T.H.D.A."/>
            <person name="Brescovit A.D."/>
            <person name="Santos A.J."/>
        </authorList>
    </citation>
    <scope>NUCLEOTIDE SEQUENCE</scope>
    <source>
        <tissue evidence="1">Shoot tissue taken approximately 20 cm above the soil surface</tissue>
    </source>
</reference>